<dbReference type="GO" id="GO:0070936">
    <property type="term" value="P:protein K48-linked ubiquitination"/>
    <property type="evidence" value="ECO:0007669"/>
    <property type="project" value="TreeGrafter"/>
</dbReference>
<dbReference type="Gene3D" id="1.10.720.140">
    <property type="match status" value="1"/>
</dbReference>
<dbReference type="InterPro" id="IPR001841">
    <property type="entry name" value="Znf_RING"/>
</dbReference>
<comment type="caution">
    <text evidence="6">The sequence shown here is derived from an EMBL/GenBank/DDBJ whole genome shotgun (WGS) entry which is preliminary data.</text>
</comment>
<feature type="region of interest" description="Disordered" evidence="4">
    <location>
        <begin position="192"/>
        <end position="221"/>
    </location>
</feature>
<evidence type="ECO:0000256" key="3">
    <source>
        <dbReference type="PROSITE-ProRule" id="PRU00175"/>
    </source>
</evidence>
<dbReference type="InterPro" id="IPR051728">
    <property type="entry name" value="RING-FYVE_E3_ubiquitin-ligase"/>
</dbReference>
<feature type="region of interest" description="Disordered" evidence="4">
    <location>
        <begin position="367"/>
        <end position="408"/>
    </location>
</feature>
<evidence type="ECO:0000256" key="2">
    <source>
        <dbReference type="ARBA" id="ARBA00022833"/>
    </source>
</evidence>
<keyword evidence="1 3" id="KW-0863">Zinc-finger</keyword>
<proteinExistence type="predicted"/>
<keyword evidence="7" id="KW-1185">Reference proteome</keyword>
<keyword evidence="2" id="KW-0862">Zinc</keyword>
<sequence length="529" mass="57862">MLGKNKGCGGPVSWWCSEVWRCSPRVSPDIPTASAKTSEMADCDQCSAKFTLLKRKRICGDCGLPFCGSCIQRGIAGTRRCKKCLVLSQWPLDRSQVAALRVRDLRHFLNAKRINIVACTEKRDLIDLVTRHICSQHGGSDRMAWQNAGSSNANSYSTPEHSRVKSPVSPVTRDDGIRVRPSSIISDKDYSNMGSIRVRPMDDVREGAGSQPTSPDLSDYDPETDLGIRVFASGCSPNQEPRASSVSPISLEGCSESPEEECSRCPSDDCAASYCSLDSCHLGASSQPSCPHKTETSSHCSSEDVSVSSEGMPHASTVLTNRCPTPVAQDDLQSIHNERPEEIFPSSSSQHLNRRVESSEVLVDTAVSREVDSSVPPLEEGSQPSSATSPSSVSPTTLPTDASSPEPSKQFGRMIVALEELKCEEDIHGLSIRQCKEILALHRVNLSGVREKSELINKVIILWKDYKNSQQDVEGLPEELVCKICMDSVIDCVFLECGHMVACTQCGKQMSECPVCRQYVIRIVRTFRA</sequence>
<dbReference type="Proteomes" id="UP001381693">
    <property type="component" value="Unassembled WGS sequence"/>
</dbReference>
<dbReference type="PANTHER" id="PTHR14879:SF15">
    <property type="entry name" value="E3 UBIQUITIN-PROTEIN LIGASE RIFIFYLIN-LIKE PROTEIN"/>
    <property type="match status" value="1"/>
</dbReference>
<dbReference type="GO" id="GO:0005737">
    <property type="term" value="C:cytoplasm"/>
    <property type="evidence" value="ECO:0007669"/>
    <property type="project" value="TreeGrafter"/>
</dbReference>
<dbReference type="AlphaFoldDB" id="A0AAN9A1L5"/>
<dbReference type="GO" id="GO:0061630">
    <property type="term" value="F:ubiquitin protein ligase activity"/>
    <property type="evidence" value="ECO:0007669"/>
    <property type="project" value="TreeGrafter"/>
</dbReference>
<dbReference type="GO" id="GO:0008270">
    <property type="term" value="F:zinc ion binding"/>
    <property type="evidence" value="ECO:0007669"/>
    <property type="project" value="UniProtKB-KW"/>
</dbReference>
<dbReference type="SMART" id="SM00184">
    <property type="entry name" value="RING"/>
    <property type="match status" value="2"/>
</dbReference>
<dbReference type="InterPro" id="IPR055111">
    <property type="entry name" value="RNF34_RFFL_HeH"/>
</dbReference>
<dbReference type="GO" id="GO:0005886">
    <property type="term" value="C:plasma membrane"/>
    <property type="evidence" value="ECO:0007669"/>
    <property type="project" value="TreeGrafter"/>
</dbReference>
<dbReference type="GO" id="GO:0043161">
    <property type="term" value="P:proteasome-mediated ubiquitin-dependent protein catabolic process"/>
    <property type="evidence" value="ECO:0007669"/>
    <property type="project" value="TreeGrafter"/>
</dbReference>
<feature type="domain" description="RING-type" evidence="5">
    <location>
        <begin position="482"/>
        <end position="517"/>
    </location>
</feature>
<feature type="region of interest" description="Disordered" evidence="4">
    <location>
        <begin position="286"/>
        <end position="326"/>
    </location>
</feature>
<dbReference type="GO" id="GO:1902042">
    <property type="term" value="P:negative regulation of extrinsic apoptotic signaling pathway via death domain receptors"/>
    <property type="evidence" value="ECO:0007669"/>
    <property type="project" value="TreeGrafter"/>
</dbReference>
<dbReference type="CDD" id="cd16500">
    <property type="entry name" value="RING-HC_CARP"/>
    <property type="match status" value="1"/>
</dbReference>
<dbReference type="InterPro" id="IPR013083">
    <property type="entry name" value="Znf_RING/FYVE/PHD"/>
</dbReference>
<evidence type="ECO:0000256" key="4">
    <source>
        <dbReference type="SAM" id="MobiDB-lite"/>
    </source>
</evidence>
<dbReference type="Gene3D" id="3.30.40.10">
    <property type="entry name" value="Zinc/RING finger domain, C3HC4 (zinc finger)"/>
    <property type="match status" value="1"/>
</dbReference>
<dbReference type="PANTHER" id="PTHR14879">
    <property type="entry name" value="CASPASE REGULATOR, RING FINGER DOMAIN-CONTAINING"/>
    <property type="match status" value="1"/>
</dbReference>
<feature type="compositionally biased region" description="Low complexity" evidence="4">
    <location>
        <begin position="382"/>
        <end position="400"/>
    </location>
</feature>
<dbReference type="Pfam" id="PF23632">
    <property type="entry name" value="SAP_RNF34_RFFL"/>
    <property type="match status" value="1"/>
</dbReference>
<accession>A0AAN9A1L5</accession>
<dbReference type="EMBL" id="JAXCGZ010017060">
    <property type="protein sequence ID" value="KAK7068995.1"/>
    <property type="molecule type" value="Genomic_DNA"/>
</dbReference>
<reference evidence="6 7" key="1">
    <citation type="submission" date="2023-11" db="EMBL/GenBank/DDBJ databases">
        <title>Halocaridina rubra genome assembly.</title>
        <authorList>
            <person name="Smith C."/>
        </authorList>
    </citation>
    <scope>NUCLEOTIDE SEQUENCE [LARGE SCALE GENOMIC DNA]</scope>
    <source>
        <strain evidence="6">EP-1</strain>
        <tissue evidence="6">Whole</tissue>
    </source>
</reference>
<dbReference type="SUPFAM" id="SSF57850">
    <property type="entry name" value="RING/U-box"/>
    <property type="match status" value="1"/>
</dbReference>
<dbReference type="Pfam" id="PF13920">
    <property type="entry name" value="zf-C3HC4_3"/>
    <property type="match status" value="1"/>
</dbReference>
<evidence type="ECO:0000313" key="6">
    <source>
        <dbReference type="EMBL" id="KAK7068995.1"/>
    </source>
</evidence>
<dbReference type="Pfam" id="PF22968">
    <property type="entry name" value="RNF34L-like_3rd"/>
    <property type="match status" value="1"/>
</dbReference>
<evidence type="ECO:0000256" key="1">
    <source>
        <dbReference type="ARBA" id="ARBA00022771"/>
    </source>
</evidence>
<feature type="region of interest" description="Disordered" evidence="4">
    <location>
        <begin position="139"/>
        <end position="176"/>
    </location>
</feature>
<dbReference type="FunFam" id="3.30.40.10:FF:000110">
    <property type="entry name" value="E3 ubiquitin-protein ligase RNF34 isoform X1"/>
    <property type="match status" value="1"/>
</dbReference>
<gene>
    <name evidence="6" type="ORF">SK128_004022</name>
</gene>
<dbReference type="PROSITE" id="PS50089">
    <property type="entry name" value="ZF_RING_2"/>
    <property type="match status" value="1"/>
</dbReference>
<feature type="compositionally biased region" description="Low complexity" evidence="4">
    <location>
        <begin position="297"/>
        <end position="310"/>
    </location>
</feature>
<organism evidence="6 7">
    <name type="scientific">Halocaridina rubra</name>
    <name type="common">Hawaiian red shrimp</name>
    <dbReference type="NCBI Taxonomy" id="373956"/>
    <lineage>
        <taxon>Eukaryota</taxon>
        <taxon>Metazoa</taxon>
        <taxon>Ecdysozoa</taxon>
        <taxon>Arthropoda</taxon>
        <taxon>Crustacea</taxon>
        <taxon>Multicrustacea</taxon>
        <taxon>Malacostraca</taxon>
        <taxon>Eumalacostraca</taxon>
        <taxon>Eucarida</taxon>
        <taxon>Decapoda</taxon>
        <taxon>Pleocyemata</taxon>
        <taxon>Caridea</taxon>
        <taxon>Atyoidea</taxon>
        <taxon>Atyidae</taxon>
        <taxon>Halocaridina</taxon>
    </lineage>
</organism>
<protein>
    <recommendedName>
        <fullName evidence="5">RING-type domain-containing protein</fullName>
    </recommendedName>
</protein>
<name>A0AAN9A1L5_HALRR</name>
<feature type="compositionally biased region" description="Polar residues" evidence="4">
    <location>
        <begin position="147"/>
        <end position="159"/>
    </location>
</feature>
<dbReference type="InterPro" id="IPR057299">
    <property type="entry name" value="RNF34_RFFL_SAP"/>
</dbReference>
<evidence type="ECO:0000313" key="7">
    <source>
        <dbReference type="Proteomes" id="UP001381693"/>
    </source>
</evidence>
<evidence type="ECO:0000259" key="5">
    <source>
        <dbReference type="PROSITE" id="PS50089"/>
    </source>
</evidence>
<dbReference type="InterPro" id="IPR011011">
    <property type="entry name" value="Znf_FYVE_PHD"/>
</dbReference>
<dbReference type="SUPFAM" id="SSF57903">
    <property type="entry name" value="FYVE/PHD zinc finger"/>
    <property type="match status" value="1"/>
</dbReference>
<keyword evidence="1 3" id="KW-0479">Metal-binding</keyword>